<dbReference type="AlphaFoldDB" id="A0A641ANV6"/>
<dbReference type="Gene3D" id="3.60.40.10">
    <property type="entry name" value="PPM-type phosphatase domain"/>
    <property type="match status" value="1"/>
</dbReference>
<dbReference type="PANTHER" id="PTHR43156:SF2">
    <property type="entry name" value="STAGE II SPORULATION PROTEIN E"/>
    <property type="match status" value="1"/>
</dbReference>
<evidence type="ECO:0000313" key="6">
    <source>
        <dbReference type="Proteomes" id="UP001515100"/>
    </source>
</evidence>
<feature type="domain" description="PPM-type phosphatase" evidence="4">
    <location>
        <begin position="354"/>
        <end position="575"/>
    </location>
</feature>
<dbReference type="SMART" id="SM00065">
    <property type="entry name" value="GAF"/>
    <property type="match status" value="2"/>
</dbReference>
<evidence type="ECO:0000259" key="4">
    <source>
        <dbReference type="SMART" id="SM00331"/>
    </source>
</evidence>
<dbReference type="Proteomes" id="UP001515100">
    <property type="component" value="Unassembled WGS sequence"/>
</dbReference>
<accession>A0A641ANV6</accession>
<protein>
    <submittedName>
        <fullName evidence="5">SpoIIE family protein phosphatase</fullName>
    </submittedName>
</protein>
<reference evidence="5" key="1">
    <citation type="submission" date="2019-09" db="EMBL/GenBank/DDBJ databases">
        <authorList>
            <person name="Li J."/>
        </authorList>
    </citation>
    <scope>NUCLEOTIDE SEQUENCE [LARGE SCALE GENOMIC DNA]</scope>
    <source>
        <strain evidence="5">NRBC 14897</strain>
    </source>
</reference>
<dbReference type="InterPro" id="IPR001932">
    <property type="entry name" value="PPM-type_phosphatase-like_dom"/>
</dbReference>
<comment type="caution">
    <text evidence="5">The sequence shown here is derived from an EMBL/GenBank/DDBJ whole genome shotgun (WGS) entry which is preliminary data.</text>
</comment>
<sequence>MNDSSTFSASPQTTLVDAGRLAALAALGLTERSDPGMERFAERVRDQLGVPVSLVSLVQHDQQVFPGMCGLPDPWASRRATPLSHSFCQHVVTTGEPLVVEDARLAPLVRDNLATIEIGVVGYAGSPLTDDRGHVLGSLCAIDTKPRRWTERELAILHDIATDCSNELRLRLARLDAELERERRDAIDAELQIALTRSQQLLSVAEVLNACRSIDDVRRALDSFVDPRSGLIELTVHLDASRPRLAADTELVVVADIEAPDSRLDADERSALRQRGARSVAYLPLHGSGPLLGHVELVWDAPRDMEPQERPMAAALAAYTGQALERAILIQNRIDVARELQAAMLAPLPRETGLDLAACYLPAMAEEQIGGDWYDAFVLPGGDGGGASVVVSVGDVTGHDIAAATVMGQVRAMLRQTAWDHPDAAPSAHLAGLELACEAFDIPASGTAVVARLTPVPGTGRWQMTWVNAGHPPPLVVEPEGRTGLLTDHDMLFGYPDLATRSRRDHMIELQPGATVVLYTDGITDESSIDRDDQVVALVDVVGRTRAQGSQAVVRALADRFVDMSDDVVALVLQVPPADA</sequence>
<dbReference type="SMART" id="SM00331">
    <property type="entry name" value="PP2C_SIG"/>
    <property type="match status" value="1"/>
</dbReference>
<dbReference type="PANTHER" id="PTHR43156">
    <property type="entry name" value="STAGE II SPORULATION PROTEIN E-RELATED"/>
    <property type="match status" value="1"/>
</dbReference>
<dbReference type="Pfam" id="PF07228">
    <property type="entry name" value="SpoIIE"/>
    <property type="match status" value="1"/>
</dbReference>
<dbReference type="InterPro" id="IPR036457">
    <property type="entry name" value="PPM-type-like_dom_sf"/>
</dbReference>
<evidence type="ECO:0000256" key="2">
    <source>
        <dbReference type="SAM" id="Coils"/>
    </source>
</evidence>
<evidence type="ECO:0000259" key="3">
    <source>
        <dbReference type="SMART" id="SM00065"/>
    </source>
</evidence>
<dbReference type="SUPFAM" id="SSF55781">
    <property type="entry name" value="GAF domain-like"/>
    <property type="match status" value="2"/>
</dbReference>
<dbReference type="InterPro" id="IPR003018">
    <property type="entry name" value="GAF"/>
</dbReference>
<dbReference type="GO" id="GO:0016791">
    <property type="term" value="F:phosphatase activity"/>
    <property type="evidence" value="ECO:0007669"/>
    <property type="project" value="TreeGrafter"/>
</dbReference>
<dbReference type="Gene3D" id="3.30.450.40">
    <property type="match status" value="2"/>
</dbReference>
<keyword evidence="2" id="KW-0175">Coiled coil</keyword>
<keyword evidence="1" id="KW-0378">Hydrolase</keyword>
<evidence type="ECO:0000256" key="1">
    <source>
        <dbReference type="ARBA" id="ARBA00022801"/>
    </source>
</evidence>
<dbReference type="EMBL" id="SDPP02000001">
    <property type="protein sequence ID" value="KAA1379774.1"/>
    <property type="molecule type" value="Genomic_DNA"/>
</dbReference>
<name>A0A641ANV6_9ACTN</name>
<dbReference type="Pfam" id="PF01590">
    <property type="entry name" value="GAF"/>
    <property type="match status" value="1"/>
</dbReference>
<gene>
    <name evidence="5" type="ORF">ESP62_000715</name>
</gene>
<proteinExistence type="predicted"/>
<dbReference type="InterPro" id="IPR052016">
    <property type="entry name" value="Bact_Sigma-Reg"/>
</dbReference>
<dbReference type="RefSeq" id="WP_129179609.1">
    <property type="nucleotide sequence ID" value="NZ_JAGIOG010000001.1"/>
</dbReference>
<feature type="coiled-coil region" evidence="2">
    <location>
        <begin position="165"/>
        <end position="192"/>
    </location>
</feature>
<organism evidence="5 6">
    <name type="scientific">Aeromicrobium fastidiosum</name>
    <dbReference type="NCBI Taxonomy" id="52699"/>
    <lineage>
        <taxon>Bacteria</taxon>
        <taxon>Bacillati</taxon>
        <taxon>Actinomycetota</taxon>
        <taxon>Actinomycetes</taxon>
        <taxon>Propionibacteriales</taxon>
        <taxon>Nocardioidaceae</taxon>
        <taxon>Aeromicrobium</taxon>
    </lineage>
</organism>
<dbReference type="InterPro" id="IPR029016">
    <property type="entry name" value="GAF-like_dom_sf"/>
</dbReference>
<keyword evidence="6" id="KW-1185">Reference proteome</keyword>
<evidence type="ECO:0000313" key="5">
    <source>
        <dbReference type="EMBL" id="KAA1379774.1"/>
    </source>
</evidence>
<dbReference type="SUPFAM" id="SSF81606">
    <property type="entry name" value="PP2C-like"/>
    <property type="match status" value="1"/>
</dbReference>
<feature type="domain" description="GAF" evidence="3">
    <location>
        <begin position="196"/>
        <end position="334"/>
    </location>
</feature>
<feature type="domain" description="GAF" evidence="3">
    <location>
        <begin position="32"/>
        <end position="180"/>
    </location>
</feature>
<dbReference type="OrthoDB" id="118142at2"/>